<comment type="similarity">
    <text evidence="4">Belongs to the cyclic nucleotide phosphodiesterase class-III family.</text>
</comment>
<dbReference type="RefSeq" id="WP_242936915.1">
    <property type="nucleotide sequence ID" value="NZ_CP094326.1"/>
</dbReference>
<dbReference type="Proteomes" id="UP000829476">
    <property type="component" value="Chromosome"/>
</dbReference>
<keyword evidence="3" id="KW-0408">Iron</keyword>
<feature type="domain" description="Calcineurin-like phosphoesterase" evidence="5">
    <location>
        <begin position="39"/>
        <end position="219"/>
    </location>
</feature>
<protein>
    <submittedName>
        <fullName evidence="6">Metallophosphoesterase</fullName>
    </submittedName>
</protein>
<organism evidence="6 7">
    <name type="scientific">Zhouia spongiae</name>
    <dbReference type="NCBI Taxonomy" id="2202721"/>
    <lineage>
        <taxon>Bacteria</taxon>
        <taxon>Pseudomonadati</taxon>
        <taxon>Bacteroidota</taxon>
        <taxon>Flavobacteriia</taxon>
        <taxon>Flavobacteriales</taxon>
        <taxon>Flavobacteriaceae</taxon>
        <taxon>Zhouia</taxon>
    </lineage>
</organism>
<sequence length="326" mass="37062">MYRENNRRSFIKGAVATGVVLSLPTSALSLFDNRRNKVKIGIITDLHQDIMHDGKERMESFLRSMRSEKPDAIMQMGDFAYPGDKNKEVIGMFNDAHKERMHIIGNHDMDSGYTREQCVDYWGMPARYYVSEISGVYFIVLDGNDKGSPSHKGGYASYINEEQASWLEEQLKTLEGPIVIASHQPLAGTYSVDNAEEIQNLLGKYSDKILVAINGHTHIDAHLLIKGVNYVHINSASYYWVGGKFQHKSYSDEVLDQYKYIAYTCPYRDALFTTMTIDPGKQTISFRGKDTEWVGDSPVKLGFEGYENARPGQEIVPEIRKRLIKH</sequence>
<dbReference type="Pfam" id="PF00149">
    <property type="entry name" value="Metallophos"/>
    <property type="match status" value="1"/>
</dbReference>
<gene>
    <name evidence="6" type="ORF">MQE36_15690</name>
</gene>
<accession>A0ABY3YL38</accession>
<evidence type="ECO:0000313" key="6">
    <source>
        <dbReference type="EMBL" id="UNY98509.1"/>
    </source>
</evidence>
<dbReference type="SUPFAM" id="SSF56300">
    <property type="entry name" value="Metallo-dependent phosphatases"/>
    <property type="match status" value="1"/>
</dbReference>
<dbReference type="PANTHER" id="PTHR42988:SF2">
    <property type="entry name" value="CYCLIC NUCLEOTIDE PHOSPHODIESTERASE CBUA0032-RELATED"/>
    <property type="match status" value="1"/>
</dbReference>
<evidence type="ECO:0000256" key="3">
    <source>
        <dbReference type="ARBA" id="ARBA00023004"/>
    </source>
</evidence>
<evidence type="ECO:0000256" key="2">
    <source>
        <dbReference type="ARBA" id="ARBA00022801"/>
    </source>
</evidence>
<dbReference type="EMBL" id="CP094326">
    <property type="protein sequence ID" value="UNY98509.1"/>
    <property type="molecule type" value="Genomic_DNA"/>
</dbReference>
<keyword evidence="2" id="KW-0378">Hydrolase</keyword>
<dbReference type="Gene3D" id="3.60.21.10">
    <property type="match status" value="1"/>
</dbReference>
<dbReference type="InterPro" id="IPR050884">
    <property type="entry name" value="CNP_phosphodiesterase-III"/>
</dbReference>
<reference evidence="6 7" key="1">
    <citation type="journal article" date="2018" name="Int. J. Syst. Evol. Microbiol.">
        <title>Zhouia spongiae sp. nov., isolated from a marine sponge.</title>
        <authorList>
            <person name="Zhuang L."/>
            <person name="Lin B."/>
            <person name="Qin F."/>
            <person name="Luo L."/>
        </authorList>
    </citation>
    <scope>NUCLEOTIDE SEQUENCE [LARGE SCALE GENOMIC DNA]</scope>
    <source>
        <strain evidence="6 7">HN-Y44</strain>
    </source>
</reference>
<evidence type="ECO:0000259" key="5">
    <source>
        <dbReference type="Pfam" id="PF00149"/>
    </source>
</evidence>
<name>A0ABY3YL38_9FLAO</name>
<dbReference type="InterPro" id="IPR006311">
    <property type="entry name" value="TAT_signal"/>
</dbReference>
<dbReference type="InterPro" id="IPR004843">
    <property type="entry name" value="Calcineurin-like_PHP"/>
</dbReference>
<evidence type="ECO:0000256" key="1">
    <source>
        <dbReference type="ARBA" id="ARBA00022723"/>
    </source>
</evidence>
<evidence type="ECO:0000313" key="7">
    <source>
        <dbReference type="Proteomes" id="UP000829476"/>
    </source>
</evidence>
<keyword evidence="1" id="KW-0479">Metal-binding</keyword>
<evidence type="ECO:0000256" key="4">
    <source>
        <dbReference type="ARBA" id="ARBA00025742"/>
    </source>
</evidence>
<dbReference type="PANTHER" id="PTHR42988">
    <property type="entry name" value="PHOSPHOHYDROLASE"/>
    <property type="match status" value="1"/>
</dbReference>
<dbReference type="PROSITE" id="PS51318">
    <property type="entry name" value="TAT"/>
    <property type="match status" value="1"/>
</dbReference>
<keyword evidence="7" id="KW-1185">Reference proteome</keyword>
<proteinExistence type="inferred from homology"/>
<dbReference type="InterPro" id="IPR029052">
    <property type="entry name" value="Metallo-depent_PP-like"/>
</dbReference>